<dbReference type="Gene3D" id="1.10.357.10">
    <property type="entry name" value="Tetracycline Repressor, domain 2"/>
    <property type="match status" value="1"/>
</dbReference>
<dbReference type="GO" id="GO:0000976">
    <property type="term" value="F:transcription cis-regulatory region binding"/>
    <property type="evidence" value="ECO:0007669"/>
    <property type="project" value="TreeGrafter"/>
</dbReference>
<dbReference type="Pfam" id="PF00440">
    <property type="entry name" value="TetR_N"/>
    <property type="match status" value="1"/>
</dbReference>
<reference evidence="6 7" key="1">
    <citation type="submission" date="2012-08" db="EMBL/GenBank/DDBJ databases">
        <title>Whole genome shotgun sequence of Gordonia rhizosphera NBRC 16068.</title>
        <authorList>
            <person name="Takarada H."/>
            <person name="Isaki S."/>
            <person name="Hosoyama A."/>
            <person name="Tsuchikane K."/>
            <person name="Katsumata H."/>
            <person name="Baba S."/>
            <person name="Ohji S."/>
            <person name="Yamazaki S."/>
            <person name="Fujita N."/>
        </authorList>
    </citation>
    <scope>NUCLEOTIDE SEQUENCE [LARGE SCALE GENOMIC DNA]</scope>
    <source>
        <strain evidence="6 7">NBRC 16068</strain>
    </source>
</reference>
<dbReference type="InterPro" id="IPR036271">
    <property type="entry name" value="Tet_transcr_reg_TetR-rel_C_sf"/>
</dbReference>
<dbReference type="RefSeq" id="WP_006339489.1">
    <property type="nucleotide sequence ID" value="NZ_BAHC01000247.1"/>
</dbReference>
<dbReference type="PANTHER" id="PTHR30055:SF234">
    <property type="entry name" value="HTH-TYPE TRANSCRIPTIONAL REGULATOR BETI"/>
    <property type="match status" value="1"/>
</dbReference>
<dbReference type="InterPro" id="IPR025996">
    <property type="entry name" value="MT1864/Rv1816-like_C"/>
</dbReference>
<dbReference type="STRING" id="1108045.GORHZ_247_00200"/>
<dbReference type="Pfam" id="PF13305">
    <property type="entry name" value="TetR_C_33"/>
    <property type="match status" value="1"/>
</dbReference>
<keyword evidence="7" id="KW-1185">Reference proteome</keyword>
<evidence type="ECO:0000259" key="5">
    <source>
        <dbReference type="PROSITE" id="PS50977"/>
    </source>
</evidence>
<dbReference type="eggNOG" id="COG1309">
    <property type="taxonomic scope" value="Bacteria"/>
</dbReference>
<protein>
    <submittedName>
        <fullName evidence="6">Putative TetR family transcriptional regulator</fullName>
    </submittedName>
</protein>
<dbReference type="OrthoDB" id="8222629at2"/>
<sequence length="236" mass="25191">MQSRTKRSRSPRGSGELLAEEIISAAGALLVETGDEAAMSIRAVAGRVGVTPPSIYLHFADKDALLDAVCARYFEHLDGVLDEASSGIDDPLERALQLGLAYVRFALATPVLYRIAFRTCAPDGPSKVDEVLAASAFERISATVSELADDGLFADSEVLEVVLEFWAAAHGIASLMLAKPDLPWGDDLAVAEMLLRSVCLGRACIGFPGADHSPADMREWLRGQRSAHHAGGDRTT</sequence>
<keyword evidence="1" id="KW-0805">Transcription regulation</keyword>
<dbReference type="InterPro" id="IPR009057">
    <property type="entry name" value="Homeodomain-like_sf"/>
</dbReference>
<keyword evidence="2 4" id="KW-0238">DNA-binding</keyword>
<dbReference type="Proteomes" id="UP000008363">
    <property type="component" value="Unassembled WGS sequence"/>
</dbReference>
<dbReference type="EMBL" id="BAHC01000247">
    <property type="protein sequence ID" value="GAB93882.1"/>
    <property type="molecule type" value="Genomic_DNA"/>
</dbReference>
<keyword evidence="3" id="KW-0804">Transcription</keyword>
<evidence type="ECO:0000313" key="7">
    <source>
        <dbReference type="Proteomes" id="UP000008363"/>
    </source>
</evidence>
<dbReference type="SUPFAM" id="SSF46689">
    <property type="entry name" value="Homeodomain-like"/>
    <property type="match status" value="1"/>
</dbReference>
<accession>K6WP39</accession>
<comment type="caution">
    <text evidence="6">The sequence shown here is derived from an EMBL/GenBank/DDBJ whole genome shotgun (WGS) entry which is preliminary data.</text>
</comment>
<dbReference type="PANTHER" id="PTHR30055">
    <property type="entry name" value="HTH-TYPE TRANSCRIPTIONAL REGULATOR RUTR"/>
    <property type="match status" value="1"/>
</dbReference>
<evidence type="ECO:0000256" key="2">
    <source>
        <dbReference type="ARBA" id="ARBA00023125"/>
    </source>
</evidence>
<dbReference type="SUPFAM" id="SSF48498">
    <property type="entry name" value="Tetracyclin repressor-like, C-terminal domain"/>
    <property type="match status" value="1"/>
</dbReference>
<organism evidence="6 7">
    <name type="scientific">Gordonia rhizosphera NBRC 16068</name>
    <dbReference type="NCBI Taxonomy" id="1108045"/>
    <lineage>
        <taxon>Bacteria</taxon>
        <taxon>Bacillati</taxon>
        <taxon>Actinomycetota</taxon>
        <taxon>Actinomycetes</taxon>
        <taxon>Mycobacteriales</taxon>
        <taxon>Gordoniaceae</taxon>
        <taxon>Gordonia</taxon>
    </lineage>
</organism>
<evidence type="ECO:0000256" key="4">
    <source>
        <dbReference type="PROSITE-ProRule" id="PRU00335"/>
    </source>
</evidence>
<evidence type="ECO:0000256" key="3">
    <source>
        <dbReference type="ARBA" id="ARBA00023163"/>
    </source>
</evidence>
<feature type="domain" description="HTH tetR-type" evidence="5">
    <location>
        <begin position="16"/>
        <end position="77"/>
    </location>
</feature>
<gene>
    <name evidence="6" type="ORF">GORHZ_247_00200</name>
</gene>
<dbReference type="GO" id="GO:0003700">
    <property type="term" value="F:DNA-binding transcription factor activity"/>
    <property type="evidence" value="ECO:0007669"/>
    <property type="project" value="TreeGrafter"/>
</dbReference>
<dbReference type="InterPro" id="IPR001647">
    <property type="entry name" value="HTH_TetR"/>
</dbReference>
<name>K6WP39_9ACTN</name>
<dbReference type="InterPro" id="IPR050109">
    <property type="entry name" value="HTH-type_TetR-like_transc_reg"/>
</dbReference>
<dbReference type="AlphaFoldDB" id="K6WP39"/>
<feature type="DNA-binding region" description="H-T-H motif" evidence="4">
    <location>
        <begin position="40"/>
        <end position="59"/>
    </location>
</feature>
<dbReference type="PROSITE" id="PS50977">
    <property type="entry name" value="HTH_TETR_2"/>
    <property type="match status" value="1"/>
</dbReference>
<evidence type="ECO:0000256" key="1">
    <source>
        <dbReference type="ARBA" id="ARBA00023015"/>
    </source>
</evidence>
<evidence type="ECO:0000313" key="6">
    <source>
        <dbReference type="EMBL" id="GAB93882.1"/>
    </source>
</evidence>
<proteinExistence type="predicted"/>